<sequence length="276" mass="29242">MKVESQLYYALMLARLTSGQESLPVCEAGPVLYAGTWNQYMAPNMGVQCQKASILFPDQDQRKNITIEYSEGGCGGYPLMNMTIPVDIPPGSESIQMFCNGMEDEYKYCQMISVEPRPPGDTRKASATEYAITQDCAVSPPETSTKYGGTVSMPTSVSALTQKGVTPMGTAPTRMPRETRATPANQTPTNQTPSIDAEKPDPTNSGRGAYSTSTSSGAMPTGIASHSQLDGSGAAQTTQLPGFSRETSTTLPEPVPLSPSNEAQASGESHPCTCGQ</sequence>
<keyword evidence="3" id="KW-1185">Reference proteome</keyword>
<feature type="compositionally biased region" description="Polar residues" evidence="1">
    <location>
        <begin position="258"/>
        <end position="267"/>
    </location>
</feature>
<comment type="caution">
    <text evidence="2">The sequence shown here is derived from an EMBL/GenBank/DDBJ whole genome shotgun (WGS) entry which is preliminary data.</text>
</comment>
<evidence type="ECO:0000256" key="1">
    <source>
        <dbReference type="SAM" id="MobiDB-lite"/>
    </source>
</evidence>
<feature type="region of interest" description="Disordered" evidence="1">
    <location>
        <begin position="135"/>
        <end position="276"/>
    </location>
</feature>
<organism evidence="2 3">
    <name type="scientific">Fusarium anthophilum</name>
    <dbReference type="NCBI Taxonomy" id="48485"/>
    <lineage>
        <taxon>Eukaryota</taxon>
        <taxon>Fungi</taxon>
        <taxon>Dikarya</taxon>
        <taxon>Ascomycota</taxon>
        <taxon>Pezizomycotina</taxon>
        <taxon>Sordariomycetes</taxon>
        <taxon>Hypocreomycetidae</taxon>
        <taxon>Hypocreales</taxon>
        <taxon>Nectriaceae</taxon>
        <taxon>Fusarium</taxon>
        <taxon>Fusarium fujikuroi species complex</taxon>
    </lineage>
</organism>
<name>A0A8H5DP22_9HYPO</name>
<feature type="compositionally biased region" description="Polar residues" evidence="1">
    <location>
        <begin position="202"/>
        <end position="251"/>
    </location>
</feature>
<reference evidence="2 3" key="1">
    <citation type="journal article" date="2020" name="BMC Genomics">
        <title>Correction to: Identification and distribution of gene clusters required for synthesis of sphingolipid metabolism inhibitors in diverse species of the filamentous fungus Fusarium.</title>
        <authorList>
            <person name="Kim H.S."/>
            <person name="Lohmar J.M."/>
            <person name="Busman M."/>
            <person name="Brown D.W."/>
            <person name="Naumann T.A."/>
            <person name="Divon H.H."/>
            <person name="Lysoe E."/>
            <person name="Uhlig S."/>
            <person name="Proctor R.H."/>
        </authorList>
    </citation>
    <scope>NUCLEOTIDE SEQUENCE [LARGE SCALE GENOMIC DNA]</scope>
    <source>
        <strain evidence="2 3">NRRL 25214</strain>
    </source>
</reference>
<evidence type="ECO:0000313" key="3">
    <source>
        <dbReference type="Proteomes" id="UP000573603"/>
    </source>
</evidence>
<proteinExistence type="predicted"/>
<feature type="compositionally biased region" description="Polar residues" evidence="1">
    <location>
        <begin position="141"/>
        <end position="164"/>
    </location>
</feature>
<evidence type="ECO:0000313" key="2">
    <source>
        <dbReference type="EMBL" id="KAF5230614.1"/>
    </source>
</evidence>
<dbReference type="Proteomes" id="UP000573603">
    <property type="component" value="Unassembled WGS sequence"/>
</dbReference>
<protein>
    <submittedName>
        <fullName evidence="2">Uncharacterized protein</fullName>
    </submittedName>
</protein>
<accession>A0A8H5DP22</accession>
<feature type="compositionally biased region" description="Low complexity" evidence="1">
    <location>
        <begin position="181"/>
        <end position="193"/>
    </location>
</feature>
<gene>
    <name evidence="2" type="ORF">FANTH_13766</name>
</gene>
<dbReference type="AlphaFoldDB" id="A0A8H5DP22"/>
<dbReference type="EMBL" id="JABEVY010000515">
    <property type="protein sequence ID" value="KAF5230614.1"/>
    <property type="molecule type" value="Genomic_DNA"/>
</dbReference>